<sequence length="89" mass="9768">MPQNHAIYKGFKVSANVRRSLDESANDELARASFLATVTITQVSGDSGSLRLVPPLLEHVARTPHDAIDLAVSYARTVIDDMSTFVKRK</sequence>
<dbReference type="RefSeq" id="WP_043344156.1">
    <property type="nucleotide sequence ID" value="NZ_CP010536.1"/>
</dbReference>
<dbReference type="Proteomes" id="UP000031843">
    <property type="component" value="Chromosome main"/>
</dbReference>
<keyword evidence="2" id="KW-1185">Reference proteome</keyword>
<name>A0A0C4Y5F1_9BURK</name>
<dbReference type="EMBL" id="CP010536">
    <property type="protein sequence ID" value="AJG18170.1"/>
    <property type="molecule type" value="Genomic_DNA"/>
</dbReference>
<evidence type="ECO:0008006" key="3">
    <source>
        <dbReference type="Google" id="ProtNLM"/>
    </source>
</evidence>
<organism evidence="1 2">
    <name type="scientific">Cupriavidus basilensis</name>
    <dbReference type="NCBI Taxonomy" id="68895"/>
    <lineage>
        <taxon>Bacteria</taxon>
        <taxon>Pseudomonadati</taxon>
        <taxon>Pseudomonadota</taxon>
        <taxon>Betaproteobacteria</taxon>
        <taxon>Burkholderiales</taxon>
        <taxon>Burkholderiaceae</taxon>
        <taxon>Cupriavidus</taxon>
    </lineage>
</organism>
<dbReference type="AlphaFoldDB" id="A0A0C4Y5F1"/>
<proteinExistence type="predicted"/>
<dbReference type="OrthoDB" id="8637534at2"/>
<evidence type="ECO:0000313" key="2">
    <source>
        <dbReference type="Proteomes" id="UP000031843"/>
    </source>
</evidence>
<dbReference type="KEGG" id="cbw:RR42_m0758"/>
<reference evidence="1 2" key="1">
    <citation type="journal article" date="2015" name="Genome Announc.">
        <title>Complete Genome Sequence of Cupriavidus basilensis 4G11, Isolated from the Oak Ridge Field Research Center Site.</title>
        <authorList>
            <person name="Ray J."/>
            <person name="Waters R.J."/>
            <person name="Skerker J.M."/>
            <person name="Kuehl J.V."/>
            <person name="Price M.N."/>
            <person name="Huang J."/>
            <person name="Chakraborty R."/>
            <person name="Arkin A.P."/>
            <person name="Deutschbauer A."/>
        </authorList>
    </citation>
    <scope>NUCLEOTIDE SEQUENCE [LARGE SCALE GENOMIC DNA]</scope>
    <source>
        <strain evidence="1">4G11</strain>
    </source>
</reference>
<accession>A0A0C4Y5F1</accession>
<dbReference type="STRING" id="68895.RR42_m0758"/>
<evidence type="ECO:0000313" key="1">
    <source>
        <dbReference type="EMBL" id="AJG18170.1"/>
    </source>
</evidence>
<gene>
    <name evidence="1" type="ORF">RR42_m0758</name>
</gene>
<protein>
    <recommendedName>
        <fullName evidence="3">GTP cyclohydrolase</fullName>
    </recommendedName>
</protein>